<dbReference type="GO" id="GO:0003723">
    <property type="term" value="F:RNA binding"/>
    <property type="evidence" value="ECO:0007669"/>
    <property type="project" value="TreeGrafter"/>
</dbReference>
<dbReference type="EMBL" id="JAPDMZ010000051">
    <property type="protein sequence ID" value="KAK0553365.1"/>
    <property type="molecule type" value="Genomic_DNA"/>
</dbReference>
<comment type="caution">
    <text evidence="5">The sequence shown here is derived from an EMBL/GenBank/DDBJ whole genome shotgun (WGS) entry which is preliminary data.</text>
</comment>
<name>A0AAN6JSV2_9BASI</name>
<comment type="similarity">
    <text evidence="2">Belongs to the eukaryotic/archaeal RNase P protein component 3 family.</text>
</comment>
<dbReference type="GO" id="GO:0004526">
    <property type="term" value="F:ribonuclease P activity"/>
    <property type="evidence" value="ECO:0007669"/>
    <property type="project" value="UniProtKB-EC"/>
</dbReference>
<accession>A0AAN6JSV2</accession>
<evidence type="ECO:0000313" key="6">
    <source>
        <dbReference type="Proteomes" id="UP001176517"/>
    </source>
</evidence>
<feature type="region of interest" description="Disordered" evidence="4">
    <location>
        <begin position="448"/>
        <end position="499"/>
    </location>
</feature>
<dbReference type="PANTHER" id="PTHR13031:SF0">
    <property type="entry name" value="RIBONUCLEASE P PROTEIN SUBUNIT P30"/>
    <property type="match status" value="1"/>
</dbReference>
<dbReference type="Gene3D" id="3.20.20.140">
    <property type="entry name" value="Metal-dependent hydrolases"/>
    <property type="match status" value="1"/>
</dbReference>
<evidence type="ECO:0000256" key="3">
    <source>
        <dbReference type="ARBA" id="ARBA00022694"/>
    </source>
</evidence>
<sequence length="499" mass="52462">MLDLNIPWPTQTFADAQRAGNTFRQLQSQFSSGSGTTGSAASTSAQDSEAPLSKKQKKKQQQQQQQKQPQPPPSAPAPASQQSSQPPPPITEWDPLDDLPHHDQLRLRLLTVNLASLGYRTCAFNHTFSQPTRFDPNRHANPFSSLSAAASGSQPSTGKGKHAPSQGPTRPIVAVPFPELDPRFRGSSSTSTSSKGKQRAASATHLSLDPSLLDPGSSPHDKLRITQLHRLTLPLDDSSCSSAPGQGHGLVASAGPALQSYDLLAVTPTTESSFSTACLSLAELKPFGIDIISLDLSAQPRLPHWVKRSLVKATIQLGVVFEINYSAALPSSSGSVGVSSSSTNTSASVETARRNLIAATRSLLLFTKGTNVILSSGARDAMQLRAPRDVINLFGAILGMGETAARHAVLAGPEAVVRRARARKEVWKGIIGPVQILAEPSTKLPALDAAQQATPSQTGSAAAAAAAAAGPAASREPGSSDAVHSNRKQKRKRDSAEIT</sequence>
<dbReference type="Pfam" id="PF01876">
    <property type="entry name" value="RNase_P_p30"/>
    <property type="match status" value="1"/>
</dbReference>
<dbReference type="EC" id="3.1.26.5" evidence="5"/>
<feature type="region of interest" description="Disordered" evidence="4">
    <location>
        <begin position="131"/>
        <end position="219"/>
    </location>
</feature>
<dbReference type="PANTHER" id="PTHR13031">
    <property type="entry name" value="RIBONUCLEASE P SUBUNIT P30"/>
    <property type="match status" value="1"/>
</dbReference>
<gene>
    <name evidence="5" type="primary">RPP1</name>
    <name evidence="5" type="ORF">OC846_002525</name>
</gene>
<dbReference type="GO" id="GO:0005655">
    <property type="term" value="C:nucleolar ribonuclease P complex"/>
    <property type="evidence" value="ECO:0007669"/>
    <property type="project" value="TreeGrafter"/>
</dbReference>
<dbReference type="Proteomes" id="UP001176517">
    <property type="component" value="Unassembled WGS sequence"/>
</dbReference>
<keyword evidence="6" id="KW-1185">Reference proteome</keyword>
<protein>
    <submittedName>
        <fullName evidence="5">RNA-binding RNA processing protein rpp1</fullName>
        <ecNumber evidence="5">3.1.26.5</ecNumber>
    </submittedName>
</protein>
<dbReference type="InterPro" id="IPR002738">
    <property type="entry name" value="RNase_P_p30"/>
</dbReference>
<evidence type="ECO:0000256" key="1">
    <source>
        <dbReference type="ARBA" id="ARBA00004123"/>
    </source>
</evidence>
<evidence type="ECO:0000313" key="5">
    <source>
        <dbReference type="EMBL" id="KAK0553365.1"/>
    </source>
</evidence>
<feature type="compositionally biased region" description="Low complexity" evidence="4">
    <location>
        <begin position="205"/>
        <end position="218"/>
    </location>
</feature>
<feature type="compositionally biased region" description="Polar residues" evidence="4">
    <location>
        <begin position="15"/>
        <end position="26"/>
    </location>
</feature>
<evidence type="ECO:0000256" key="2">
    <source>
        <dbReference type="ARBA" id="ARBA00007331"/>
    </source>
</evidence>
<comment type="subcellular location">
    <subcellularLocation>
        <location evidence="1">Nucleus</location>
    </subcellularLocation>
</comment>
<evidence type="ECO:0000256" key="4">
    <source>
        <dbReference type="SAM" id="MobiDB-lite"/>
    </source>
</evidence>
<feature type="region of interest" description="Disordered" evidence="4">
    <location>
        <begin position="15"/>
        <end position="98"/>
    </location>
</feature>
<feature type="compositionally biased region" description="Low complexity" evidence="4">
    <location>
        <begin position="186"/>
        <end position="195"/>
    </location>
</feature>
<dbReference type="InterPro" id="IPR016195">
    <property type="entry name" value="Pol/histidinol_Pase-like"/>
</dbReference>
<feature type="compositionally biased region" description="Low complexity" evidence="4">
    <location>
        <begin position="27"/>
        <end position="46"/>
    </location>
</feature>
<keyword evidence="3" id="KW-0819">tRNA processing</keyword>
<feature type="compositionally biased region" description="Low complexity" evidence="4">
    <location>
        <begin position="449"/>
        <end position="474"/>
    </location>
</feature>
<dbReference type="AlphaFoldDB" id="A0AAN6JSV2"/>
<proteinExistence type="inferred from homology"/>
<keyword evidence="5" id="KW-0378">Hydrolase</keyword>
<reference evidence="5" key="1">
    <citation type="journal article" date="2023" name="PhytoFront">
        <title>Draft Genome Resources of Seven Strains of Tilletia horrida, Causal Agent of Kernel Smut of Rice.</title>
        <authorList>
            <person name="Khanal S."/>
            <person name="Antony Babu S."/>
            <person name="Zhou X.G."/>
        </authorList>
    </citation>
    <scope>NUCLEOTIDE SEQUENCE</scope>
    <source>
        <strain evidence="5">TX6</strain>
    </source>
</reference>
<dbReference type="SUPFAM" id="SSF89550">
    <property type="entry name" value="PHP domain-like"/>
    <property type="match status" value="1"/>
</dbReference>
<feature type="compositionally biased region" description="Polar residues" evidence="4">
    <location>
        <begin position="142"/>
        <end position="157"/>
    </location>
</feature>
<dbReference type="GO" id="GO:0008033">
    <property type="term" value="P:tRNA processing"/>
    <property type="evidence" value="ECO:0007669"/>
    <property type="project" value="UniProtKB-KW"/>
</dbReference>
<organism evidence="5 6">
    <name type="scientific">Tilletia horrida</name>
    <dbReference type="NCBI Taxonomy" id="155126"/>
    <lineage>
        <taxon>Eukaryota</taxon>
        <taxon>Fungi</taxon>
        <taxon>Dikarya</taxon>
        <taxon>Basidiomycota</taxon>
        <taxon>Ustilaginomycotina</taxon>
        <taxon>Exobasidiomycetes</taxon>
        <taxon>Tilletiales</taxon>
        <taxon>Tilletiaceae</taxon>
        <taxon>Tilletia</taxon>
    </lineage>
</organism>